<feature type="region of interest" description="Disordered" evidence="1">
    <location>
        <begin position="31"/>
        <end position="51"/>
    </location>
</feature>
<evidence type="ECO:0008006" key="4">
    <source>
        <dbReference type="Google" id="ProtNLM"/>
    </source>
</evidence>
<gene>
    <name evidence="2" type="ORF">J2S59_001542</name>
</gene>
<dbReference type="RefSeq" id="WP_068119664.1">
    <property type="nucleotide sequence ID" value="NZ_CCXJ01000202.1"/>
</dbReference>
<evidence type="ECO:0000313" key="3">
    <source>
        <dbReference type="Proteomes" id="UP001240447"/>
    </source>
</evidence>
<name>A0ABT9NMW8_9ACTN</name>
<evidence type="ECO:0000313" key="2">
    <source>
        <dbReference type="EMBL" id="MDP9821733.1"/>
    </source>
</evidence>
<sequence length="358" mass="39904">MSTPISPLHEPYPRPPYLEHPYAGQLRVPVRPDLNGLTGPTPGAARGPQWRRTSHGRFVPAATPQSTEQLTLEAAFALPRSVWTRPDPVDGEQGGVIGWAALRWYGARWFDGALDGTEPITLATRGRTSRGRPGIAVCEDRFIGTDFTRSLGIPMATPTAATWHAAAHADNVWAATRILDMAAYDGLIDLAAFAEYVTRKVTWTGVPQVREALTLASANSWSPQETTTRLVWVLLAGLPPVLPNCPVFDERRRLLAVVDLLEPISGLVVEYDGRHHLDLDQRHLDIGRHEELLAHGLRPLVVVSRDLDQPHELAHRFRMAYAARLDEMPRRRWTLERPPGWTVRHPSRLRAQRLLSAG</sequence>
<keyword evidence="3" id="KW-1185">Reference proteome</keyword>
<proteinExistence type="predicted"/>
<dbReference type="EMBL" id="JAUSQM010000001">
    <property type="protein sequence ID" value="MDP9821733.1"/>
    <property type="molecule type" value="Genomic_DNA"/>
</dbReference>
<protein>
    <recommendedName>
        <fullName evidence="4">DUF559 domain-containing protein</fullName>
    </recommendedName>
</protein>
<reference evidence="2 3" key="1">
    <citation type="submission" date="2023-07" db="EMBL/GenBank/DDBJ databases">
        <title>Sequencing the genomes of 1000 actinobacteria strains.</title>
        <authorList>
            <person name="Klenk H.-P."/>
        </authorList>
    </citation>
    <scope>NUCLEOTIDE SEQUENCE [LARGE SCALE GENOMIC DNA]</scope>
    <source>
        <strain evidence="2 3">GD13</strain>
    </source>
</reference>
<comment type="caution">
    <text evidence="2">The sequence shown here is derived from an EMBL/GenBank/DDBJ whole genome shotgun (WGS) entry which is preliminary data.</text>
</comment>
<accession>A0ABT9NMW8</accession>
<evidence type="ECO:0000256" key="1">
    <source>
        <dbReference type="SAM" id="MobiDB-lite"/>
    </source>
</evidence>
<dbReference type="Proteomes" id="UP001240447">
    <property type="component" value="Unassembled WGS sequence"/>
</dbReference>
<organism evidence="2 3">
    <name type="scientific">Nocardioides massiliensis</name>
    <dbReference type="NCBI Taxonomy" id="1325935"/>
    <lineage>
        <taxon>Bacteria</taxon>
        <taxon>Bacillati</taxon>
        <taxon>Actinomycetota</taxon>
        <taxon>Actinomycetes</taxon>
        <taxon>Propionibacteriales</taxon>
        <taxon>Nocardioidaceae</taxon>
        <taxon>Nocardioides</taxon>
    </lineage>
</organism>